<dbReference type="Pfam" id="PF09739">
    <property type="entry name" value="MCM_bind"/>
    <property type="match status" value="1"/>
</dbReference>
<feature type="region of interest" description="Disordered" evidence="5">
    <location>
        <begin position="137"/>
        <end position="197"/>
    </location>
</feature>
<dbReference type="AlphaFoldDB" id="A0AA39F526"/>
<dbReference type="PANTHER" id="PTHR13489">
    <property type="entry name" value="MINI-CHROMOSOME MAINTENANCE COMPLEX-BINDING PROTEIN"/>
    <property type="match status" value="1"/>
</dbReference>
<dbReference type="GO" id="GO:0005634">
    <property type="term" value="C:nucleus"/>
    <property type="evidence" value="ECO:0007669"/>
    <property type="project" value="UniProtKB-SubCell"/>
</dbReference>
<name>A0AA39F526_MICHY</name>
<proteinExistence type="inferred from homology"/>
<evidence type="ECO:0000256" key="4">
    <source>
        <dbReference type="ARBA" id="ARBA00023242"/>
    </source>
</evidence>
<protein>
    <recommendedName>
        <fullName evidence="3">Mini-chromosome maintenance complex-binding protein</fullName>
    </recommendedName>
</protein>
<comment type="caution">
    <text evidence="6">The sequence shown here is derived from an EMBL/GenBank/DDBJ whole genome shotgun (WGS) entry which is preliminary data.</text>
</comment>
<sequence length="596" mass="68229">MSEVNFGEWTSEYYIKNPEICNSILNNPELLNQIPSLNSLALHNLTHGQLVRFQGMIQDMYNPEYYFEKYEVKNTQTGESFIRCGLYKDSAKCQADEDIILDSDKNKSAERQTCVVISIPGLNDWAKFNTTIIPEGNFNHNNSNSATKRNLDALNNENNDDEPMDTSEPVKKKERLDDKNNDDDNDKLNGENSSDSKNNLLLSKEHLLNFPIPIDNGKSCIVKIYNDSMSYKLNQVIDIIGFISLDPTLNCCGNADDMADDMEIQTHNPPVSLVPRLHAIAVKELSTVFKIENPPEILSKVQAIRSDLHMVLSQLLFGDNLAADYLICHLISSIYTRKDYLCLGNFPINITNFPLEKCPTFTKDFYDILSKFVTKSHYFEVTLDNLNDLSLVPKKDYDCNRLSSGMLQLSNNTHLVIDETKLTSGQVSASGRLNYEAISDIIKFQKITYDFKYYTMEYETDYPVLILSQVKSFIPCVMQIPLKFDDETVNLYPQVHEAAIQYLKDENRMNNIRSYLELLRNGDFKLGDDITDIIQDDFVSLRQSDKSVNADSLHSLMVFARFMSLSHGENSLTLECWKRTFAIENERVSRLSRNKK</sequence>
<evidence type="ECO:0000256" key="1">
    <source>
        <dbReference type="ARBA" id="ARBA00004123"/>
    </source>
</evidence>
<evidence type="ECO:0000256" key="3">
    <source>
        <dbReference type="ARBA" id="ARBA00015405"/>
    </source>
</evidence>
<gene>
    <name evidence="6" type="ORF">PV327_006818</name>
</gene>
<dbReference type="Proteomes" id="UP001168972">
    <property type="component" value="Unassembled WGS sequence"/>
</dbReference>
<evidence type="ECO:0000256" key="5">
    <source>
        <dbReference type="SAM" id="MobiDB-lite"/>
    </source>
</evidence>
<reference evidence="6" key="2">
    <citation type="submission" date="2023-03" db="EMBL/GenBank/DDBJ databases">
        <authorList>
            <person name="Inwood S.N."/>
            <person name="Skelly J.G."/>
            <person name="Guhlin J."/>
            <person name="Harrop T.W.R."/>
            <person name="Goldson S.G."/>
            <person name="Dearden P.K."/>
        </authorList>
    </citation>
    <scope>NUCLEOTIDE SEQUENCE</scope>
    <source>
        <strain evidence="6">Lincoln</strain>
        <tissue evidence="6">Whole body</tissue>
    </source>
</reference>
<dbReference type="InterPro" id="IPR019140">
    <property type="entry name" value="MCM_complex-bd"/>
</dbReference>
<dbReference type="EMBL" id="JAQQBR010001833">
    <property type="protein sequence ID" value="KAK0163110.1"/>
    <property type="molecule type" value="Genomic_DNA"/>
</dbReference>
<dbReference type="GO" id="GO:0003682">
    <property type="term" value="F:chromatin binding"/>
    <property type="evidence" value="ECO:0007669"/>
    <property type="project" value="TreeGrafter"/>
</dbReference>
<evidence type="ECO:0000256" key="2">
    <source>
        <dbReference type="ARBA" id="ARBA00007925"/>
    </source>
</evidence>
<keyword evidence="7" id="KW-1185">Reference proteome</keyword>
<organism evidence="6 7">
    <name type="scientific">Microctonus hyperodae</name>
    <name type="common">Parasitoid wasp</name>
    <dbReference type="NCBI Taxonomy" id="165561"/>
    <lineage>
        <taxon>Eukaryota</taxon>
        <taxon>Metazoa</taxon>
        <taxon>Ecdysozoa</taxon>
        <taxon>Arthropoda</taxon>
        <taxon>Hexapoda</taxon>
        <taxon>Insecta</taxon>
        <taxon>Pterygota</taxon>
        <taxon>Neoptera</taxon>
        <taxon>Endopterygota</taxon>
        <taxon>Hymenoptera</taxon>
        <taxon>Apocrita</taxon>
        <taxon>Ichneumonoidea</taxon>
        <taxon>Braconidae</taxon>
        <taxon>Euphorinae</taxon>
        <taxon>Microctonus</taxon>
    </lineage>
</organism>
<comment type="subcellular location">
    <subcellularLocation>
        <location evidence="1">Nucleus</location>
    </subcellularLocation>
</comment>
<feature type="compositionally biased region" description="Polar residues" evidence="5">
    <location>
        <begin position="137"/>
        <end position="148"/>
    </location>
</feature>
<feature type="compositionally biased region" description="Basic and acidic residues" evidence="5">
    <location>
        <begin position="168"/>
        <end position="179"/>
    </location>
</feature>
<comment type="similarity">
    <text evidence="2">Belongs to the MCMBP family.</text>
</comment>
<accession>A0AA39F526</accession>
<evidence type="ECO:0000313" key="7">
    <source>
        <dbReference type="Proteomes" id="UP001168972"/>
    </source>
</evidence>
<dbReference type="PANTHER" id="PTHR13489:SF0">
    <property type="entry name" value="MINI-CHROMOSOME MAINTENANCE COMPLEX-BINDING PROTEIN"/>
    <property type="match status" value="1"/>
</dbReference>
<keyword evidence="4" id="KW-0539">Nucleus</keyword>
<evidence type="ECO:0000313" key="6">
    <source>
        <dbReference type="EMBL" id="KAK0163110.1"/>
    </source>
</evidence>
<dbReference type="GO" id="GO:0006261">
    <property type="term" value="P:DNA-templated DNA replication"/>
    <property type="evidence" value="ECO:0007669"/>
    <property type="project" value="TreeGrafter"/>
</dbReference>
<reference evidence="6" key="1">
    <citation type="journal article" date="2023" name="bioRxiv">
        <title>Scaffold-level genome assemblies of two parasitoid biocontrol wasps reveal the parthenogenesis mechanism and an associated novel virus.</title>
        <authorList>
            <person name="Inwood S."/>
            <person name="Skelly J."/>
            <person name="Guhlin J."/>
            <person name="Harrop T."/>
            <person name="Goldson S."/>
            <person name="Dearden P."/>
        </authorList>
    </citation>
    <scope>NUCLEOTIDE SEQUENCE</scope>
    <source>
        <strain evidence="6">Lincoln</strain>
        <tissue evidence="6">Whole body</tissue>
    </source>
</reference>